<comment type="caution">
    <text evidence="5">The sequence shown here is derived from an EMBL/GenBank/DDBJ whole genome shotgun (WGS) entry which is preliminary data.</text>
</comment>
<evidence type="ECO:0000259" key="4">
    <source>
        <dbReference type="Pfam" id="PF01103"/>
    </source>
</evidence>
<dbReference type="AlphaFoldDB" id="A0A956M210"/>
<feature type="region of interest" description="Disordered" evidence="3">
    <location>
        <begin position="1"/>
        <end position="25"/>
    </location>
</feature>
<proteinExistence type="predicted"/>
<reference evidence="5" key="2">
    <citation type="journal article" date="2021" name="Microbiome">
        <title>Successional dynamics and alternative stable states in a saline activated sludge microbial community over 9 years.</title>
        <authorList>
            <person name="Wang Y."/>
            <person name="Ye J."/>
            <person name="Ju F."/>
            <person name="Liu L."/>
            <person name="Boyd J.A."/>
            <person name="Deng Y."/>
            <person name="Parks D.H."/>
            <person name="Jiang X."/>
            <person name="Yin X."/>
            <person name="Woodcroft B.J."/>
            <person name="Tyson G.W."/>
            <person name="Hugenholtz P."/>
            <person name="Polz M.F."/>
            <person name="Zhang T."/>
        </authorList>
    </citation>
    <scope>NUCLEOTIDE SEQUENCE</scope>
    <source>
        <strain evidence="5">HKST-UBA01</strain>
    </source>
</reference>
<gene>
    <name evidence="5" type="ORF">KC729_15795</name>
</gene>
<protein>
    <submittedName>
        <fullName evidence="5">BamA/TamA family outer membrane protein</fullName>
    </submittedName>
</protein>
<dbReference type="InterPro" id="IPR000184">
    <property type="entry name" value="Bac_surfAg_D15"/>
</dbReference>
<comment type="subcellular location">
    <subcellularLocation>
        <location evidence="1">Membrane</location>
    </subcellularLocation>
</comment>
<evidence type="ECO:0000256" key="1">
    <source>
        <dbReference type="ARBA" id="ARBA00004370"/>
    </source>
</evidence>
<evidence type="ECO:0000313" key="5">
    <source>
        <dbReference type="EMBL" id="MCA9729152.1"/>
    </source>
</evidence>
<dbReference type="Pfam" id="PF01103">
    <property type="entry name" value="Omp85"/>
    <property type="match status" value="1"/>
</dbReference>
<dbReference type="EMBL" id="JAGQHR010000589">
    <property type="protein sequence ID" value="MCA9729152.1"/>
    <property type="molecule type" value="Genomic_DNA"/>
</dbReference>
<feature type="domain" description="Bacterial surface antigen (D15)" evidence="4">
    <location>
        <begin position="304"/>
        <end position="514"/>
    </location>
</feature>
<name>A0A956M210_UNCEI</name>
<dbReference type="GO" id="GO:0019867">
    <property type="term" value="C:outer membrane"/>
    <property type="evidence" value="ECO:0007669"/>
    <property type="project" value="InterPro"/>
</dbReference>
<evidence type="ECO:0000313" key="6">
    <source>
        <dbReference type="Proteomes" id="UP000697710"/>
    </source>
</evidence>
<reference evidence="5" key="1">
    <citation type="submission" date="2020-04" db="EMBL/GenBank/DDBJ databases">
        <authorList>
            <person name="Zhang T."/>
        </authorList>
    </citation>
    <scope>NUCLEOTIDE SEQUENCE</scope>
    <source>
        <strain evidence="5">HKST-UBA01</strain>
    </source>
</reference>
<organism evidence="5 6">
    <name type="scientific">Eiseniibacteriota bacterium</name>
    <dbReference type="NCBI Taxonomy" id="2212470"/>
    <lineage>
        <taxon>Bacteria</taxon>
        <taxon>Candidatus Eiseniibacteriota</taxon>
    </lineage>
</organism>
<accession>A0A956M210</accession>
<evidence type="ECO:0000256" key="3">
    <source>
        <dbReference type="SAM" id="MobiDB-lite"/>
    </source>
</evidence>
<dbReference type="Proteomes" id="UP000697710">
    <property type="component" value="Unassembled WGS sequence"/>
</dbReference>
<evidence type="ECO:0000256" key="2">
    <source>
        <dbReference type="ARBA" id="ARBA00023136"/>
    </source>
</evidence>
<sequence>MRERCGPDAVNGSRAENRPTGSRDPAWVSVLGAAPEGNGHGDCPTGTVSTIDSTISKRHASPIRRRPPIPRVLALLLGVVLSAAAVTVPRAETSDGSGTLLIEDIVIEGAVKTTRETVLHNLVVRPGDAIAPDALFHLADPLVDRGIFVRASVHTRPGSAPGRIVAVIDAEERGPQLRFGLGYEDLTGWYLIPAELDFDNASGHGETLRAGVRFGYRVGGVVLEAGRAAGPRGGLFWRARATAETVDRVYFYQDTEIAHPVRRGGLELRLGSELRGGTSLFGWVAEQSAEADSSARIYQKNEEEGRKAGTEVPFEDLPPGVARDLERQHLTRFGVGARLDRRQGPELLQHGVAGTVELEGIAFPDGAFGRGLLDLRGYLPLGRGAAIAARTQLAGVGPRAPFYERLYLGGLYSVRGFPSQSLSRPQGETHLASGSIELRAPWVGPAARPTLAGLVFVDTGVSWSDDLAAQRLSVGAGYGVRIRLPWVRYLGVDVGFPLTASPAQEAFHVNASLGWTY</sequence>
<dbReference type="Gene3D" id="2.40.160.50">
    <property type="entry name" value="membrane protein fhac: a member of the omp85/tpsb transporter family"/>
    <property type="match status" value="1"/>
</dbReference>
<keyword evidence="2" id="KW-0472">Membrane</keyword>
<dbReference type="Gene3D" id="3.10.20.310">
    <property type="entry name" value="membrane protein fhac"/>
    <property type="match status" value="1"/>
</dbReference>